<organism evidence="8">
    <name type="scientific">Alsobacter sp. KACC 23698</name>
    <dbReference type="NCBI Taxonomy" id="3149229"/>
    <lineage>
        <taxon>Bacteria</taxon>
        <taxon>Pseudomonadati</taxon>
        <taxon>Pseudomonadota</taxon>
        <taxon>Alphaproteobacteria</taxon>
        <taxon>Hyphomicrobiales</taxon>
        <taxon>Alsobacteraceae</taxon>
        <taxon>Alsobacter</taxon>
    </lineage>
</organism>
<comment type="similarity">
    <text evidence="2 6">Belongs to the class-A beta-lactamase family.</text>
</comment>
<dbReference type="PRINTS" id="PR00118">
    <property type="entry name" value="BLACTAMASEA"/>
</dbReference>
<dbReference type="NCBIfam" id="NF033103">
    <property type="entry name" value="bla_class_A"/>
    <property type="match status" value="1"/>
</dbReference>
<feature type="domain" description="Beta-lactamase class A catalytic" evidence="7">
    <location>
        <begin position="114"/>
        <end position="330"/>
    </location>
</feature>
<dbReference type="GO" id="GO:0046677">
    <property type="term" value="P:response to antibiotic"/>
    <property type="evidence" value="ECO:0007669"/>
    <property type="project" value="UniProtKB-UniRule"/>
</dbReference>
<dbReference type="InterPro" id="IPR012338">
    <property type="entry name" value="Beta-lactam/transpept-like"/>
</dbReference>
<dbReference type="InterPro" id="IPR000871">
    <property type="entry name" value="Beta-lactam_class-A"/>
</dbReference>
<dbReference type="Gene3D" id="3.40.710.10">
    <property type="entry name" value="DD-peptidase/beta-lactamase superfamily"/>
    <property type="match status" value="1"/>
</dbReference>
<evidence type="ECO:0000313" key="8">
    <source>
        <dbReference type="EMBL" id="XBO40840.1"/>
    </source>
</evidence>
<dbReference type="PANTHER" id="PTHR35333">
    <property type="entry name" value="BETA-LACTAMASE"/>
    <property type="match status" value="1"/>
</dbReference>
<protein>
    <recommendedName>
        <fullName evidence="3 6">Beta-lactamase</fullName>
        <ecNumber evidence="3 6">3.5.2.6</ecNumber>
    </recommendedName>
</protein>
<dbReference type="AlphaFoldDB" id="A0AAU7JKT8"/>
<keyword evidence="5 6" id="KW-0046">Antibiotic resistance</keyword>
<dbReference type="GO" id="GO:0030655">
    <property type="term" value="P:beta-lactam antibiotic catabolic process"/>
    <property type="evidence" value="ECO:0007669"/>
    <property type="project" value="InterPro"/>
</dbReference>
<evidence type="ECO:0000256" key="5">
    <source>
        <dbReference type="ARBA" id="ARBA00023251"/>
    </source>
</evidence>
<dbReference type="PROSITE" id="PS00146">
    <property type="entry name" value="BETA_LACTAMASE_A"/>
    <property type="match status" value="1"/>
</dbReference>
<dbReference type="InterPro" id="IPR023650">
    <property type="entry name" value="Beta-lactam_class-A_AS"/>
</dbReference>
<proteinExistence type="inferred from homology"/>
<gene>
    <name evidence="8" type="primary">bla</name>
    <name evidence="8" type="ORF">ABEG18_08810</name>
</gene>
<evidence type="ECO:0000259" key="7">
    <source>
        <dbReference type="Pfam" id="PF13354"/>
    </source>
</evidence>
<dbReference type="GO" id="GO:0008800">
    <property type="term" value="F:beta-lactamase activity"/>
    <property type="evidence" value="ECO:0007669"/>
    <property type="project" value="UniProtKB-UniRule"/>
</dbReference>
<evidence type="ECO:0000256" key="6">
    <source>
        <dbReference type="RuleBase" id="RU361140"/>
    </source>
</evidence>
<comment type="catalytic activity">
    <reaction evidence="1 6">
        <text>a beta-lactam + H2O = a substituted beta-amino acid</text>
        <dbReference type="Rhea" id="RHEA:20401"/>
        <dbReference type="ChEBI" id="CHEBI:15377"/>
        <dbReference type="ChEBI" id="CHEBI:35627"/>
        <dbReference type="ChEBI" id="CHEBI:140347"/>
        <dbReference type="EC" id="3.5.2.6"/>
    </reaction>
</comment>
<evidence type="ECO:0000256" key="3">
    <source>
        <dbReference type="ARBA" id="ARBA00012865"/>
    </source>
</evidence>
<name>A0AAU7JKT8_9HYPH</name>
<accession>A0AAU7JKT8</accession>
<sequence>MSRVACAARVAPLSRWNVSHVASHLGDVLWLQAQAGGQGPWSRPTSATIPFTFHRRPSCLQELPVTQPISRRTLIAGGAAAVASATPFRLAAAPVGPFVDSARDIEARLKARVGVMVSEVGTDRRWAYRQDERFPMASTFKAFACAALLARVDAGERRLDDRVAVRSSDLVSYAPVTEKHVGGTMSLAEICAAATGVSDNTAANLILDAIGGPAGLTAFMRKIGDADTRLDRRETELNEGTPGDLRDTTTPAAAAESFRKLVLGDVLSAGSRRQLQEWLVANQVAGPLLRASLPQGWRIADRSGAGGHGTRNVLAVLWPPRGLPIVSAIYLSETDASMDARNAAIAEIGRAMIRVVGS</sequence>
<dbReference type="PANTHER" id="PTHR35333:SF3">
    <property type="entry name" value="BETA-LACTAMASE-TYPE TRANSPEPTIDASE FOLD CONTAINING PROTEIN"/>
    <property type="match status" value="1"/>
</dbReference>
<keyword evidence="4 6" id="KW-0378">Hydrolase</keyword>
<dbReference type="EMBL" id="CP157484">
    <property type="protein sequence ID" value="XBO40840.1"/>
    <property type="molecule type" value="Genomic_DNA"/>
</dbReference>
<evidence type="ECO:0000256" key="1">
    <source>
        <dbReference type="ARBA" id="ARBA00001526"/>
    </source>
</evidence>
<reference evidence="8" key="1">
    <citation type="submission" date="2024-05" db="EMBL/GenBank/DDBJ databases">
        <authorList>
            <person name="Kim S."/>
            <person name="Heo J."/>
            <person name="Choi H."/>
            <person name="Choi Y."/>
            <person name="Kwon S.-W."/>
            <person name="Kim Y."/>
        </authorList>
    </citation>
    <scope>NUCLEOTIDE SEQUENCE</scope>
    <source>
        <strain evidence="8">KACC 23698</strain>
    </source>
</reference>
<evidence type="ECO:0000256" key="4">
    <source>
        <dbReference type="ARBA" id="ARBA00022801"/>
    </source>
</evidence>
<dbReference type="InterPro" id="IPR045155">
    <property type="entry name" value="Beta-lactam_cat"/>
</dbReference>
<dbReference type="EC" id="3.5.2.6" evidence="3 6"/>
<dbReference type="Pfam" id="PF13354">
    <property type="entry name" value="Beta-lactamase2"/>
    <property type="match status" value="1"/>
</dbReference>
<dbReference type="SUPFAM" id="SSF56601">
    <property type="entry name" value="beta-lactamase/transpeptidase-like"/>
    <property type="match status" value="1"/>
</dbReference>
<evidence type="ECO:0000256" key="2">
    <source>
        <dbReference type="ARBA" id="ARBA00009009"/>
    </source>
</evidence>